<dbReference type="Proteomes" id="UP000244811">
    <property type="component" value="Chromosome 1"/>
</dbReference>
<protein>
    <submittedName>
        <fullName evidence="2">Uncharacterized protein</fullName>
    </submittedName>
</protein>
<proteinExistence type="predicted"/>
<feature type="compositionally biased region" description="Basic and acidic residues" evidence="1">
    <location>
        <begin position="1343"/>
        <end position="1357"/>
    </location>
</feature>
<reference evidence="2" key="1">
    <citation type="submission" date="2022-07" db="EMBL/GenBank/DDBJ databases">
        <title>Evaluation of T. orientalis genome assembly methods using nanopore sequencing and analysis of variation between genomes.</title>
        <authorList>
            <person name="Yam J."/>
            <person name="Micallef M.L."/>
            <person name="Liu M."/>
            <person name="Djordjevic S.P."/>
            <person name="Bogema D.R."/>
            <person name="Jenkins C."/>
        </authorList>
    </citation>
    <scope>NUCLEOTIDE SEQUENCE</scope>
    <source>
        <strain evidence="2">Goon Nure</strain>
    </source>
</reference>
<gene>
    <name evidence="2" type="ORF">MACK_000851</name>
</gene>
<feature type="compositionally biased region" description="Basic and acidic residues" evidence="1">
    <location>
        <begin position="1127"/>
        <end position="1137"/>
    </location>
</feature>
<feature type="compositionally biased region" description="Polar residues" evidence="1">
    <location>
        <begin position="1362"/>
        <end position="1375"/>
    </location>
</feature>
<evidence type="ECO:0000313" key="3">
    <source>
        <dbReference type="Proteomes" id="UP000244811"/>
    </source>
</evidence>
<name>A0A976MCB5_THEOR</name>
<feature type="region of interest" description="Disordered" evidence="1">
    <location>
        <begin position="1106"/>
        <end position="1138"/>
    </location>
</feature>
<feature type="compositionally biased region" description="Basic and acidic residues" evidence="1">
    <location>
        <begin position="1108"/>
        <end position="1119"/>
    </location>
</feature>
<accession>A0A976MCB5</accession>
<dbReference type="SUPFAM" id="SSF48371">
    <property type="entry name" value="ARM repeat"/>
    <property type="match status" value="1"/>
</dbReference>
<dbReference type="InterPro" id="IPR016024">
    <property type="entry name" value="ARM-type_fold"/>
</dbReference>
<sequence length="1755" mass="203158">MDKHTELNTADLSLVSTTDHDSTLNEFDKIDGGESIESADEEIINLDPEEVLDPDGNESLNIEIDVSINPDMEGTLERETDDELVKCVLDKEYFEILERLPTIVPSEEGIKRLSDVLTPSMGKFTVDGSLKYKLFVLNVSIQILKEHKLKVDDLFVSLLSVLKSTHGEDGVFSESGKEMSEEKELFVSILDNCIYIIRYLNLDELVELFKEYFSYCYSLYQIDMITLRAHGLCKEIVRKLQVDQIKKILKYIGENIVYFNNNVYINFCKIEETKEISKSQIKKMYNSTYEDINLEKRIEIKNELGNRIFVNVVTMLFERIFIGRVKDKEETVVSEVNESVISLEDEESYLVFKEVLKNFIDEAFYKETVEFENYRKFIQVLLTNLESPTQIFTPFLVLEMARVFMAYLNYEGGVKRDVENRVRKRNSTRFHSFKLLMVMSKRIFGIYNEMWDTLSIDCSNLKYLADCYSENGNLSSDRDNVEEFVGKQGDGEKGNKLMKLKDYIINYVGYINIDSTHVDWNRMDTYVFYILLKQYCYEGNVQEVEDLRLFIKIFKYLYKHNGNYKGDVEKMLKNINYYNVINYPYSPSISQASKEDFEGYTDGYKCSYGDVKIEEHILKVYICNGLYELYEEVLDSVVEVINNTNENGFLKLSIDFISEITWSNQRHLLNANIREVLYSSMLDYNTYVRQQIMNIYSNCIVSITNGNTKQLSIGGVQSGDNRKCREQMLKYIDKELLNRIVSCTNDVNYKIRLESIKLLHCFLSIVGIKDYMDVVSALAERSLDTYREQPQVKKALYSLLCSVFFKYAIEMMDTVGELSSTKNDVDTSSAKGISSTGDSNEVSTCKQLISDDNLDLLKKLVKILLYKMESYKGIVNPIMTMMSYYESNQKVIEDPINWYYQINGTSRQHVTSNINDIDGVVGNINSSSGNINIGVIKGCNSISKSNTRDRNNSIVKSNFRDKNNSIGKSNTRDRNNSIVKSNFRDRNSKEGLKMKKSEEIVSYWLEKLLDLFLYKRAEGCNYYELAEILSVFKQFGEVHPKLFVKHLVYFIPYLRIINDAKLEVNQVNLIILINNLVIIVYKYLKTRKEEGKRSMITREEENGNQDIEVLKNRKSKEQKNSQVGQKDGQKQHVQKDHEEEEEIFNELNSINNSIMSLVNYNSPILTRSIIQLMSYNNEDYIKKIEEASYKHLGNVKNKLKSLEIKGRDFREGYGCQDVKEIIMKMLINNRMLVDVNVYRNGWQLGCVSEFNEVDSKVMKLFIEMFKLYTEIEVYNISGLFIECCCRYLSNIDNLYSVNHEEFKSMMNELYEYCNEDLRNRFDNLVLILYQLLTTYKTLSTNSEKTRNLEENRVKDENGIDGNDSNSINETASGSDGVNYRLSEHSCSDRVSEDSDCKGPKSKTHKKKKELLKVLYVVIQKYINVFTSTVTNYYNSNSSNTNKPDEEKNRLYMEIIEIIVVNRLTSVQEIVPFVFAHLLSTDIKVQRVAEQNLKLIIKQDVSIFLTRLNSCFAALLKEIVKQFYEHNYVLGVLGTNTAKAVQSIFRIYVEVLEKKRANIKMFLTSLLMQTKIVNNQEIIESIKGIIEKKSDFNYSNIKVSSGVRRGGRRGIKEVVNGISNGESAEVEERVSGSAEVEEMSDQSAKVEEMSDQSAEVEERVSRIGSTLSNLVTKMKKAKGEERKECVVEYILNLYVNLICIVLDGITFKSKKDANFAVARIKDVVEENKVNIKYTKINTMAHTRLKKISKRIKNIYK</sequence>
<feature type="region of interest" description="Disordered" evidence="1">
    <location>
        <begin position="1343"/>
        <end position="1375"/>
    </location>
</feature>
<organism evidence="2 3">
    <name type="scientific">Theileria orientalis</name>
    <dbReference type="NCBI Taxonomy" id="68886"/>
    <lineage>
        <taxon>Eukaryota</taxon>
        <taxon>Sar</taxon>
        <taxon>Alveolata</taxon>
        <taxon>Apicomplexa</taxon>
        <taxon>Aconoidasida</taxon>
        <taxon>Piroplasmida</taxon>
        <taxon>Theileriidae</taxon>
        <taxon>Theileria</taxon>
    </lineage>
</organism>
<evidence type="ECO:0000256" key="1">
    <source>
        <dbReference type="SAM" id="MobiDB-lite"/>
    </source>
</evidence>
<dbReference type="EMBL" id="CP056069">
    <property type="protein sequence ID" value="UKK00777.2"/>
    <property type="molecule type" value="Genomic_DNA"/>
</dbReference>
<evidence type="ECO:0000313" key="2">
    <source>
        <dbReference type="EMBL" id="UKK00777.2"/>
    </source>
</evidence>